<dbReference type="PROSITE" id="PS50928">
    <property type="entry name" value="ABC_TM1"/>
    <property type="match status" value="1"/>
</dbReference>
<evidence type="ECO:0000256" key="8">
    <source>
        <dbReference type="SAM" id="MobiDB-lite"/>
    </source>
</evidence>
<dbReference type="Gene3D" id="1.10.3720.10">
    <property type="entry name" value="MetI-like"/>
    <property type="match status" value="1"/>
</dbReference>
<dbReference type="InterPro" id="IPR035906">
    <property type="entry name" value="MetI-like_sf"/>
</dbReference>
<comment type="caution">
    <text evidence="10">The sequence shown here is derived from an EMBL/GenBank/DDBJ whole genome shotgun (WGS) entry which is preliminary data.</text>
</comment>
<dbReference type="OrthoDB" id="153186at2"/>
<evidence type="ECO:0000256" key="5">
    <source>
        <dbReference type="ARBA" id="ARBA00022989"/>
    </source>
</evidence>
<feature type="domain" description="ABC transmembrane type-1" evidence="9">
    <location>
        <begin position="95"/>
        <end position="286"/>
    </location>
</feature>
<dbReference type="Proteomes" id="UP000295008">
    <property type="component" value="Unassembled WGS sequence"/>
</dbReference>
<feature type="transmembrane region" description="Helical" evidence="7">
    <location>
        <begin position="208"/>
        <end position="232"/>
    </location>
</feature>
<evidence type="ECO:0000256" key="3">
    <source>
        <dbReference type="ARBA" id="ARBA00022475"/>
    </source>
</evidence>
<evidence type="ECO:0000256" key="7">
    <source>
        <dbReference type="RuleBase" id="RU363032"/>
    </source>
</evidence>
<keyword evidence="3" id="KW-1003">Cell membrane</keyword>
<feature type="transmembrane region" description="Helical" evidence="7">
    <location>
        <begin position="167"/>
        <end position="187"/>
    </location>
</feature>
<organism evidence="10 11">
    <name type="scientific">Hydrogenispora ethanolica</name>
    <dbReference type="NCBI Taxonomy" id="1082276"/>
    <lineage>
        <taxon>Bacteria</taxon>
        <taxon>Bacillati</taxon>
        <taxon>Bacillota</taxon>
        <taxon>Hydrogenispora</taxon>
    </lineage>
</organism>
<dbReference type="Pfam" id="PF00528">
    <property type="entry name" value="BPD_transp_1"/>
    <property type="match status" value="1"/>
</dbReference>
<feature type="transmembrane region" description="Helical" evidence="7">
    <location>
        <begin position="38"/>
        <end position="59"/>
    </location>
</feature>
<dbReference type="AlphaFoldDB" id="A0A4R1S240"/>
<feature type="region of interest" description="Disordered" evidence="8">
    <location>
        <begin position="1"/>
        <end position="21"/>
    </location>
</feature>
<evidence type="ECO:0000259" key="9">
    <source>
        <dbReference type="PROSITE" id="PS50928"/>
    </source>
</evidence>
<keyword evidence="11" id="KW-1185">Reference proteome</keyword>
<reference evidence="10 11" key="1">
    <citation type="submission" date="2019-03" db="EMBL/GenBank/DDBJ databases">
        <title>Genomic Encyclopedia of Type Strains, Phase IV (KMG-IV): sequencing the most valuable type-strain genomes for metagenomic binning, comparative biology and taxonomic classification.</title>
        <authorList>
            <person name="Goeker M."/>
        </authorList>
    </citation>
    <scope>NUCLEOTIDE SEQUENCE [LARGE SCALE GENOMIC DNA]</scope>
    <source>
        <strain evidence="10 11">LX-B</strain>
    </source>
</reference>
<evidence type="ECO:0000313" key="11">
    <source>
        <dbReference type="Proteomes" id="UP000295008"/>
    </source>
</evidence>
<feature type="transmembrane region" description="Helical" evidence="7">
    <location>
        <begin position="99"/>
        <end position="120"/>
    </location>
</feature>
<keyword evidence="5 7" id="KW-1133">Transmembrane helix</keyword>
<dbReference type="SUPFAM" id="SSF161098">
    <property type="entry name" value="MetI-like"/>
    <property type="match status" value="1"/>
</dbReference>
<proteinExistence type="inferred from homology"/>
<feature type="transmembrane region" description="Helical" evidence="7">
    <location>
        <begin position="132"/>
        <end position="155"/>
    </location>
</feature>
<gene>
    <name evidence="10" type="ORF">EDC14_100692</name>
</gene>
<dbReference type="CDD" id="cd06261">
    <property type="entry name" value="TM_PBP2"/>
    <property type="match status" value="1"/>
</dbReference>
<dbReference type="GO" id="GO:0005886">
    <property type="term" value="C:plasma membrane"/>
    <property type="evidence" value="ECO:0007669"/>
    <property type="project" value="UniProtKB-SubCell"/>
</dbReference>
<keyword evidence="4 7" id="KW-0812">Transmembrane</keyword>
<sequence length="301" mass="33478">MRGSNGNAFFKGKKPLPAENPAPGAAEKYTLGTGMIQVLMTLAALLFAAPVFIILNYSFKTVRELYLSNPLALPESFQLGNYISAFKKLDLLTTFTNTFIYTAVTVVVLVMLCGASSWAIARCKNRFFKFSYIYFLLGIFIPHQALFLQIYMIGFRTGLINTRLGVILMYIATGMSFGVFLMTSFMTTVPVELEEAAKIDGCSVYRTYFFIVLPLLKPAIATLTILQAFQIWNDYLMASLFISSQELRTLTLAMQMLFSQQSSDYTTAMAAIIISVLPVAILFISMQKYFVKGMTVGALKG</sequence>
<dbReference type="EMBL" id="SLUN01000006">
    <property type="protein sequence ID" value="TCL72382.1"/>
    <property type="molecule type" value="Genomic_DNA"/>
</dbReference>
<protein>
    <submittedName>
        <fullName evidence="10">Raffinose/stachyose/melibiose transport system permease protein</fullName>
    </submittedName>
</protein>
<comment type="similarity">
    <text evidence="7">Belongs to the binding-protein-dependent transport system permease family.</text>
</comment>
<dbReference type="PANTHER" id="PTHR43744:SF12">
    <property type="entry name" value="ABC TRANSPORTER PERMEASE PROTEIN MG189-RELATED"/>
    <property type="match status" value="1"/>
</dbReference>
<comment type="subcellular location">
    <subcellularLocation>
        <location evidence="1 7">Cell membrane</location>
        <topology evidence="1 7">Multi-pass membrane protein</topology>
    </subcellularLocation>
</comment>
<keyword evidence="2 7" id="KW-0813">Transport</keyword>
<feature type="transmembrane region" description="Helical" evidence="7">
    <location>
        <begin position="265"/>
        <end position="284"/>
    </location>
</feature>
<accession>A0A4R1S240</accession>
<dbReference type="GO" id="GO:0055085">
    <property type="term" value="P:transmembrane transport"/>
    <property type="evidence" value="ECO:0007669"/>
    <property type="project" value="InterPro"/>
</dbReference>
<evidence type="ECO:0000256" key="2">
    <source>
        <dbReference type="ARBA" id="ARBA00022448"/>
    </source>
</evidence>
<dbReference type="PANTHER" id="PTHR43744">
    <property type="entry name" value="ABC TRANSPORTER PERMEASE PROTEIN MG189-RELATED-RELATED"/>
    <property type="match status" value="1"/>
</dbReference>
<evidence type="ECO:0000256" key="1">
    <source>
        <dbReference type="ARBA" id="ARBA00004651"/>
    </source>
</evidence>
<evidence type="ECO:0000313" key="10">
    <source>
        <dbReference type="EMBL" id="TCL72382.1"/>
    </source>
</evidence>
<dbReference type="InterPro" id="IPR000515">
    <property type="entry name" value="MetI-like"/>
</dbReference>
<name>A0A4R1S240_HYDET</name>
<evidence type="ECO:0000256" key="6">
    <source>
        <dbReference type="ARBA" id="ARBA00023136"/>
    </source>
</evidence>
<dbReference type="RefSeq" id="WP_132013593.1">
    <property type="nucleotide sequence ID" value="NZ_SLUN01000006.1"/>
</dbReference>
<evidence type="ECO:0000256" key="4">
    <source>
        <dbReference type="ARBA" id="ARBA00022692"/>
    </source>
</evidence>
<keyword evidence="6 7" id="KW-0472">Membrane</keyword>